<dbReference type="EMBL" id="CP104003">
    <property type="protein sequence ID" value="UWM54650.1"/>
    <property type="molecule type" value="Genomic_DNA"/>
</dbReference>
<evidence type="ECO:0000313" key="5">
    <source>
        <dbReference type="Proteomes" id="UP001057580"/>
    </source>
</evidence>
<keyword evidence="2" id="KW-0812">Transmembrane</keyword>
<reference evidence="3" key="1">
    <citation type="submission" date="2022-09" db="EMBL/GenBank/DDBJ databases">
        <title>Diverse halophilic archaea isolated from saline environments.</title>
        <authorList>
            <person name="Cui H.-L."/>
        </authorList>
    </citation>
    <scope>NUCLEOTIDE SEQUENCE</scope>
    <source>
        <strain evidence="3">ZS-35-S2</strain>
    </source>
</reference>
<keyword evidence="2" id="KW-0472">Membrane</keyword>
<evidence type="ECO:0000313" key="3">
    <source>
        <dbReference type="EMBL" id="UWM54650.1"/>
    </source>
</evidence>
<dbReference type="InterPro" id="IPR055941">
    <property type="entry name" value="DUF7519"/>
</dbReference>
<feature type="transmembrane region" description="Helical" evidence="2">
    <location>
        <begin position="93"/>
        <end position="113"/>
    </location>
</feature>
<protein>
    <submittedName>
        <fullName evidence="3">Uncharacterized protein</fullName>
    </submittedName>
</protein>
<dbReference type="SUPFAM" id="SSF103473">
    <property type="entry name" value="MFS general substrate transporter"/>
    <property type="match status" value="1"/>
</dbReference>
<dbReference type="InterPro" id="IPR036259">
    <property type="entry name" value="MFS_trans_sf"/>
</dbReference>
<proteinExistence type="predicted"/>
<keyword evidence="5" id="KW-1185">Reference proteome</keyword>
<keyword evidence="2" id="KW-1133">Transmembrane helix</keyword>
<gene>
    <name evidence="4" type="ORF">N0B31_00225</name>
    <name evidence="3" type="ORF">N0B31_21340</name>
</gene>
<dbReference type="GeneID" id="74945024"/>
<feature type="transmembrane region" description="Helical" evidence="2">
    <location>
        <begin position="151"/>
        <end position="174"/>
    </location>
</feature>
<evidence type="ECO:0000313" key="4">
    <source>
        <dbReference type="EMBL" id="UWM54722.1"/>
    </source>
</evidence>
<feature type="compositionally biased region" description="Low complexity" evidence="1">
    <location>
        <begin position="28"/>
        <end position="37"/>
    </location>
</feature>
<dbReference type="EMBL" id="CP104003">
    <property type="protein sequence ID" value="UWM54722.1"/>
    <property type="molecule type" value="Genomic_DNA"/>
</dbReference>
<feature type="compositionally biased region" description="Basic and acidic residues" evidence="1">
    <location>
        <begin position="1"/>
        <end position="20"/>
    </location>
</feature>
<name>A0A9E7R2N1_9EURY</name>
<feature type="transmembrane region" description="Helical" evidence="2">
    <location>
        <begin position="53"/>
        <end position="86"/>
    </location>
</feature>
<organism evidence="3 5">
    <name type="scientific">Salinirubellus salinus</name>
    <dbReference type="NCBI Taxonomy" id="1364945"/>
    <lineage>
        <taxon>Archaea</taxon>
        <taxon>Methanobacteriati</taxon>
        <taxon>Methanobacteriota</taxon>
        <taxon>Stenosarchaea group</taxon>
        <taxon>Halobacteria</taxon>
        <taxon>Halobacteriales</taxon>
        <taxon>Natronomonadaceae</taxon>
        <taxon>Salinirubellus</taxon>
    </lineage>
</organism>
<dbReference type="Proteomes" id="UP001057580">
    <property type="component" value="Chromosome"/>
</dbReference>
<dbReference type="AlphaFoldDB" id="A0A9E7R2N1"/>
<evidence type="ECO:0000256" key="1">
    <source>
        <dbReference type="SAM" id="MobiDB-lite"/>
    </source>
</evidence>
<accession>A0A9E7R2N1</accession>
<dbReference type="RefSeq" id="WP_260593670.1">
    <property type="nucleotide sequence ID" value="NZ_CP104003.1"/>
</dbReference>
<feature type="transmembrane region" description="Helical" evidence="2">
    <location>
        <begin position="180"/>
        <end position="199"/>
    </location>
</feature>
<feature type="region of interest" description="Disordered" evidence="1">
    <location>
        <begin position="1"/>
        <end position="37"/>
    </location>
</feature>
<dbReference type="Pfam" id="PF24363">
    <property type="entry name" value="DUF7519"/>
    <property type="match status" value="1"/>
</dbReference>
<dbReference type="KEGG" id="ssai:N0B31_00225"/>
<dbReference type="KEGG" id="ssai:N0B31_21340"/>
<sequence length="201" mass="19640">MSRAAGTERPRSETADRDETAEGGADGGAPPADAMDAPIRELDDRPTVVGSALALLVGTVAVGATLAGGSVALVSLAGLVTLAAGLRRGERRVVTLGAAVLFGGVLLAGVFGAPPEPTLVAAAATVVAWDAGEHAVGLGRQVGRHAETGRAELVHAAGSALVASTAAAAAYLAFRTLASQSVVALALLALGGLLIAALLRA</sequence>
<evidence type="ECO:0000256" key="2">
    <source>
        <dbReference type="SAM" id="Phobius"/>
    </source>
</evidence>